<evidence type="ECO:0000313" key="3">
    <source>
        <dbReference type="Proteomes" id="UP000295793"/>
    </source>
</evidence>
<proteinExistence type="predicted"/>
<evidence type="ECO:0000256" key="1">
    <source>
        <dbReference type="SAM" id="MobiDB-lite"/>
    </source>
</evidence>
<protein>
    <submittedName>
        <fullName evidence="2">Uncharacterized protein DUF4194</fullName>
    </submittedName>
</protein>
<evidence type="ECO:0000313" key="2">
    <source>
        <dbReference type="EMBL" id="TCS41341.1"/>
    </source>
</evidence>
<dbReference type="AlphaFoldDB" id="A0A4V2UJT2"/>
<dbReference type="OrthoDB" id="5800855at2"/>
<dbReference type="Proteomes" id="UP000295793">
    <property type="component" value="Unassembled WGS sequence"/>
</dbReference>
<comment type="caution">
    <text evidence="2">The sequence shown here is derived from an EMBL/GenBank/DDBJ whole genome shotgun (WGS) entry which is preliminary data.</text>
</comment>
<reference evidence="2 3" key="1">
    <citation type="submission" date="2019-03" db="EMBL/GenBank/DDBJ databases">
        <title>Genomic Encyclopedia of Archaeal and Bacterial Type Strains, Phase II (KMG-II): from individual species to whole genera.</title>
        <authorList>
            <person name="Goeker M."/>
        </authorList>
    </citation>
    <scope>NUCLEOTIDE SEQUENCE [LARGE SCALE GENOMIC DNA]</scope>
    <source>
        <strain evidence="2 3">DSM 15388</strain>
    </source>
</reference>
<name>A0A4V2UJT2_9GAMM</name>
<feature type="region of interest" description="Disordered" evidence="1">
    <location>
        <begin position="214"/>
        <end position="251"/>
    </location>
</feature>
<sequence>MFEELDLLLEKAGISRNEYSELLIRLLDYGVLCRDESQTEQALYDRYLRVEEPVAEYLSLLSIRVAHDARFHFVRLFPPGAEVPGMSEEDQPFNSGMRVRLSQPEVATVLVLRSLYDRALKEGQLDEQGCVLVSIENITIALRNLLKRTLPEKLTERRALFTHLKQLRLIQLNQEITENSADLWIRIRPMIISYVSDDVLSALQGGEVLADEAEALSEEPAEAVTNAPSADETEEQVEEIDAEAPSVFDKE</sequence>
<keyword evidence="3" id="KW-1185">Reference proteome</keyword>
<organism evidence="2 3">
    <name type="scientific">Reinekea marinisedimentorum</name>
    <dbReference type="NCBI Taxonomy" id="230495"/>
    <lineage>
        <taxon>Bacteria</taxon>
        <taxon>Pseudomonadati</taxon>
        <taxon>Pseudomonadota</taxon>
        <taxon>Gammaproteobacteria</taxon>
        <taxon>Oceanospirillales</taxon>
        <taxon>Saccharospirillaceae</taxon>
        <taxon>Reinekea</taxon>
    </lineage>
</organism>
<dbReference type="InterPro" id="IPR025449">
    <property type="entry name" value="JetB"/>
</dbReference>
<dbReference type="Pfam" id="PF13835">
    <property type="entry name" value="DUF4194"/>
    <property type="match status" value="1"/>
</dbReference>
<accession>A0A4V2UJT2</accession>
<feature type="compositionally biased region" description="Acidic residues" evidence="1">
    <location>
        <begin position="231"/>
        <end position="242"/>
    </location>
</feature>
<dbReference type="RefSeq" id="WP_132701316.1">
    <property type="nucleotide sequence ID" value="NZ_SLZR01000006.1"/>
</dbReference>
<dbReference type="EMBL" id="SLZR01000006">
    <property type="protein sequence ID" value="TCS41341.1"/>
    <property type="molecule type" value="Genomic_DNA"/>
</dbReference>
<gene>
    <name evidence="2" type="ORF">BCF53_10672</name>
</gene>